<dbReference type="EMBL" id="MDGM01000014">
    <property type="protein sequence ID" value="PIB23287.1"/>
    <property type="molecule type" value="Genomic_DNA"/>
</dbReference>
<dbReference type="AlphaFoldDB" id="A0A2G5K182"/>
<name>A0A2G5K182_9RHOB</name>
<dbReference type="InterPro" id="IPR036641">
    <property type="entry name" value="HPT_dom_sf"/>
</dbReference>
<proteinExistence type="predicted"/>
<reference evidence="1 2" key="1">
    <citation type="submission" date="2016-08" db="EMBL/GenBank/DDBJ databases">
        <title>Draft genome of Amylibacter sp. strain 4G11.</title>
        <authorList>
            <person name="Wong S.-K."/>
            <person name="Hamasaki K."/>
            <person name="Yoshizawa S."/>
        </authorList>
    </citation>
    <scope>NUCLEOTIDE SEQUENCE [LARGE SCALE GENOMIC DNA]</scope>
    <source>
        <strain evidence="1 2">4G11</strain>
    </source>
</reference>
<dbReference type="SUPFAM" id="SSF47226">
    <property type="entry name" value="Histidine-containing phosphotransfer domain, HPT domain"/>
    <property type="match status" value="1"/>
</dbReference>
<dbReference type="Gene3D" id="1.20.120.160">
    <property type="entry name" value="HPT domain"/>
    <property type="match status" value="1"/>
</dbReference>
<keyword evidence="2" id="KW-1185">Reference proteome</keyword>
<evidence type="ECO:0000313" key="2">
    <source>
        <dbReference type="Proteomes" id="UP000231516"/>
    </source>
</evidence>
<accession>A0A2G5K182</accession>
<dbReference type="Proteomes" id="UP000231516">
    <property type="component" value="Unassembled WGS sequence"/>
</dbReference>
<sequence length="118" mass="13272">MSEMPAIKPEILTELQREMGLQNCQDVVERAVLELSDRLWNLENQLKKHNLPEVQRIANSLIAISQQIGLTEFASVAQSLANSISHADQTTVRAIAARLLRVGEVSLFYALRFHDDFG</sequence>
<protein>
    <submittedName>
        <fullName evidence="1">Uncharacterized protein</fullName>
    </submittedName>
</protein>
<comment type="caution">
    <text evidence="1">The sequence shown here is derived from an EMBL/GenBank/DDBJ whole genome shotgun (WGS) entry which is preliminary data.</text>
</comment>
<evidence type="ECO:0000313" key="1">
    <source>
        <dbReference type="EMBL" id="PIB23287.1"/>
    </source>
</evidence>
<gene>
    <name evidence="1" type="ORF">BFP76_08540</name>
</gene>
<organism evidence="1 2">
    <name type="scientific">Paramylibacter kogurei</name>
    <dbReference type="NCBI Taxonomy" id="1889778"/>
    <lineage>
        <taxon>Bacteria</taxon>
        <taxon>Pseudomonadati</taxon>
        <taxon>Pseudomonadota</taxon>
        <taxon>Alphaproteobacteria</taxon>
        <taxon>Rhodobacterales</taxon>
        <taxon>Paracoccaceae</taxon>
        <taxon>Paramylibacter</taxon>
    </lineage>
</organism>
<dbReference type="GO" id="GO:0000160">
    <property type="term" value="P:phosphorelay signal transduction system"/>
    <property type="evidence" value="ECO:0007669"/>
    <property type="project" value="InterPro"/>
</dbReference>